<reference evidence="2 3" key="1">
    <citation type="journal article" date="2021" name="Sci. Rep.">
        <title>The genome of the diatom Chaetoceros tenuissimus carries an ancient integrated fragment of an extant virus.</title>
        <authorList>
            <person name="Hongo Y."/>
            <person name="Kimura K."/>
            <person name="Takaki Y."/>
            <person name="Yoshida Y."/>
            <person name="Baba S."/>
            <person name="Kobayashi G."/>
            <person name="Nagasaki K."/>
            <person name="Hano T."/>
            <person name="Tomaru Y."/>
        </authorList>
    </citation>
    <scope>NUCLEOTIDE SEQUENCE [LARGE SCALE GENOMIC DNA]</scope>
    <source>
        <strain evidence="2 3">NIES-3715</strain>
    </source>
</reference>
<accession>A0AAD3CFZ6</accession>
<protein>
    <recommendedName>
        <fullName evidence="4">Steroid 5-alpha reductase C-terminal domain-containing protein</fullName>
    </recommendedName>
</protein>
<evidence type="ECO:0000313" key="2">
    <source>
        <dbReference type="EMBL" id="GFH44204.1"/>
    </source>
</evidence>
<dbReference type="PANTHER" id="PTHR32251">
    <property type="entry name" value="3-OXO-5-ALPHA-STEROID 4-DEHYDROGENASE"/>
    <property type="match status" value="1"/>
</dbReference>
<evidence type="ECO:0000313" key="3">
    <source>
        <dbReference type="Proteomes" id="UP001054902"/>
    </source>
</evidence>
<evidence type="ECO:0008006" key="4">
    <source>
        <dbReference type="Google" id="ProtNLM"/>
    </source>
</evidence>
<dbReference type="PANTHER" id="PTHR32251:SF17">
    <property type="entry name" value="STEROID 5-ALPHA REDUCTASE C-TERMINAL DOMAIN-CONTAINING PROTEIN"/>
    <property type="match status" value="1"/>
</dbReference>
<organism evidence="2 3">
    <name type="scientific">Chaetoceros tenuissimus</name>
    <dbReference type="NCBI Taxonomy" id="426638"/>
    <lineage>
        <taxon>Eukaryota</taxon>
        <taxon>Sar</taxon>
        <taxon>Stramenopiles</taxon>
        <taxon>Ochrophyta</taxon>
        <taxon>Bacillariophyta</taxon>
        <taxon>Coscinodiscophyceae</taxon>
        <taxon>Chaetocerotophycidae</taxon>
        <taxon>Chaetocerotales</taxon>
        <taxon>Chaetocerotaceae</taxon>
        <taxon>Chaetoceros</taxon>
    </lineage>
</organism>
<keyword evidence="1" id="KW-0812">Transmembrane</keyword>
<name>A0AAD3CFZ6_9STRA</name>
<gene>
    <name evidence="2" type="ORF">CTEN210_00678</name>
</gene>
<dbReference type="AlphaFoldDB" id="A0AAD3CFZ6"/>
<keyword evidence="3" id="KW-1185">Reference proteome</keyword>
<keyword evidence="1" id="KW-1133">Transmembrane helix</keyword>
<feature type="transmembrane region" description="Helical" evidence="1">
    <location>
        <begin position="58"/>
        <end position="81"/>
    </location>
</feature>
<dbReference type="Pfam" id="PF06966">
    <property type="entry name" value="DUF1295"/>
    <property type="match status" value="1"/>
</dbReference>
<comment type="caution">
    <text evidence="2">The sequence shown here is derived from an EMBL/GenBank/DDBJ whole genome shotgun (WGS) entry which is preliminary data.</text>
</comment>
<proteinExistence type="predicted"/>
<feature type="transmembrane region" description="Helical" evidence="1">
    <location>
        <begin position="6"/>
        <end position="27"/>
    </location>
</feature>
<dbReference type="EMBL" id="BLLK01000019">
    <property type="protein sequence ID" value="GFH44204.1"/>
    <property type="molecule type" value="Genomic_DNA"/>
</dbReference>
<sequence length="277" mass="30116">MFNNAPLVQSSAIYVALNALGFLISVVTGSHLHLDLIGTGAFAVASIPSLLSSTCSRITLSAASVTIWGTKLAGFLFFRALKLKTDFRLEEMLSSTSGTAVFWTISFVWGLVCSLPHTLGTTSSAEGNPITLAIGFGMYALGLATETKSDFQKWIFKQNNPGKYCNDGLWSVSQHPNFFGNLLMWTGILVMNADGLIDTSRTDEGILATLYGSRRLILACLSPLFLWTLFSGQANGDMTSAVELAQKKYGNDEGYLRSLELPKIVPNVFAWLKKLFT</sequence>
<keyword evidence="1" id="KW-0472">Membrane</keyword>
<evidence type="ECO:0000256" key="1">
    <source>
        <dbReference type="SAM" id="Phobius"/>
    </source>
</evidence>
<dbReference type="Gene3D" id="1.20.120.1630">
    <property type="match status" value="1"/>
</dbReference>
<dbReference type="GO" id="GO:0016020">
    <property type="term" value="C:membrane"/>
    <property type="evidence" value="ECO:0007669"/>
    <property type="project" value="TreeGrafter"/>
</dbReference>
<dbReference type="Proteomes" id="UP001054902">
    <property type="component" value="Unassembled WGS sequence"/>
</dbReference>
<feature type="transmembrane region" description="Helical" evidence="1">
    <location>
        <begin position="93"/>
        <end position="112"/>
    </location>
</feature>
<dbReference type="InterPro" id="IPR010721">
    <property type="entry name" value="UstE-like"/>
</dbReference>